<dbReference type="InterPro" id="IPR013830">
    <property type="entry name" value="SGNH_hydro"/>
</dbReference>
<dbReference type="STRING" id="928856.SAMN04488049_108105"/>
<reference evidence="2 3" key="1">
    <citation type="submission" date="2015-09" db="EMBL/GenBank/DDBJ databases">
        <authorList>
            <consortium name="Swine Surveillance"/>
        </authorList>
    </citation>
    <scope>NUCLEOTIDE SEQUENCE [LARGE SCALE GENOMIC DNA]</scope>
    <source>
        <strain evidence="2 3">CECT 7557</strain>
    </source>
</reference>
<keyword evidence="3" id="KW-1185">Reference proteome</keyword>
<dbReference type="Gene3D" id="3.40.50.1110">
    <property type="entry name" value="SGNH hydrolase"/>
    <property type="match status" value="1"/>
</dbReference>
<dbReference type="AlphaFoldDB" id="A0A0P1GAY1"/>
<name>A0A0P1GAY1_9RHOB</name>
<dbReference type="Pfam" id="PF13472">
    <property type="entry name" value="Lipase_GDSL_2"/>
    <property type="match status" value="1"/>
</dbReference>
<protein>
    <recommendedName>
        <fullName evidence="1">SGNH hydrolase-type esterase domain-containing protein</fullName>
    </recommendedName>
</protein>
<proteinExistence type="predicted"/>
<dbReference type="Proteomes" id="UP000052022">
    <property type="component" value="Unassembled WGS sequence"/>
</dbReference>
<accession>A0A0P1GAY1</accession>
<dbReference type="CDD" id="cd01839">
    <property type="entry name" value="SGNH_arylesterase_like"/>
    <property type="match status" value="1"/>
</dbReference>
<dbReference type="RefSeq" id="WP_058289994.1">
    <property type="nucleotide sequence ID" value="NZ_CYSD01000031.1"/>
</dbReference>
<dbReference type="GO" id="GO:0016788">
    <property type="term" value="F:hydrolase activity, acting on ester bonds"/>
    <property type="evidence" value="ECO:0007669"/>
    <property type="project" value="UniProtKB-ARBA"/>
</dbReference>
<dbReference type="SUPFAM" id="SSF52266">
    <property type="entry name" value="SGNH hydrolase"/>
    <property type="match status" value="1"/>
</dbReference>
<sequence length="224" mass="24179">MSHKRIMCFGDSLTWGWIPVEEAVPTTRYAPDVRWTGVLQAQLGDDFVVIEEGQSARTTTIDDPADPRLNGSAYLPSALASHMPLDLVVIMLGTNDTKVHYKRTAFEIAMGMSKLIGQARGCAGGVGTTYPAPEVLVMAPPPLGTIRHPHFQAQFEGGYEKSAELGGLYGNLADFLKVHFMNAGDHISTDGIDGIHFDEANNRDLGVAVATKVRGILDRVSNAD</sequence>
<dbReference type="InterPro" id="IPR036514">
    <property type="entry name" value="SGNH_hydro_sf"/>
</dbReference>
<dbReference type="OrthoDB" id="164654at2"/>
<organism evidence="2 3">
    <name type="scientific">Tritonibacter multivorans</name>
    <dbReference type="NCBI Taxonomy" id="928856"/>
    <lineage>
        <taxon>Bacteria</taxon>
        <taxon>Pseudomonadati</taxon>
        <taxon>Pseudomonadota</taxon>
        <taxon>Alphaproteobacteria</taxon>
        <taxon>Rhodobacterales</taxon>
        <taxon>Paracoccaceae</taxon>
        <taxon>Tritonibacter</taxon>
    </lineage>
</organism>
<dbReference type="EMBL" id="CYSD01000031">
    <property type="protein sequence ID" value="CUH78542.1"/>
    <property type="molecule type" value="Genomic_DNA"/>
</dbReference>
<evidence type="ECO:0000313" key="2">
    <source>
        <dbReference type="EMBL" id="CUH78542.1"/>
    </source>
</evidence>
<evidence type="ECO:0000259" key="1">
    <source>
        <dbReference type="Pfam" id="PF13472"/>
    </source>
</evidence>
<feature type="domain" description="SGNH hydrolase-type esterase" evidence="1">
    <location>
        <begin position="8"/>
        <end position="199"/>
    </location>
</feature>
<gene>
    <name evidence="2" type="ORF">TRM7557_01934</name>
</gene>
<evidence type="ECO:0000313" key="3">
    <source>
        <dbReference type="Proteomes" id="UP000052022"/>
    </source>
</evidence>